<accession>A0A9K3LS70</accession>
<sequence length="202" mass="22892">MRQFLTNWTGATTTGACRKPRDSIDPPMETNSVKHEKDPNWTAASVVSGEESYAQHDVIIVTSEPSKAIIMDGITTNISTSVQDEQVDQTLQALRAKRDLLRSKCEQLEELICDTRQENDLCQVQMTLTMGSLRSKLDCLHKDKKCLEEKCNHLGEQLYSLRLQQRATLDVTSNLETNLRRHDPSNSDEESLDIQDVIRKST</sequence>
<reference evidence="3" key="1">
    <citation type="journal article" date="2021" name="Sci. Rep.">
        <title>Diploid genomic architecture of Nitzschia inconspicua, an elite biomass production diatom.</title>
        <authorList>
            <person name="Oliver A."/>
            <person name="Podell S."/>
            <person name="Pinowska A."/>
            <person name="Traller J.C."/>
            <person name="Smith S.R."/>
            <person name="McClure R."/>
            <person name="Beliaev A."/>
            <person name="Bohutskyi P."/>
            <person name="Hill E.A."/>
            <person name="Rabines A."/>
            <person name="Zheng H."/>
            <person name="Allen L.Z."/>
            <person name="Kuo A."/>
            <person name="Grigoriev I.V."/>
            <person name="Allen A.E."/>
            <person name="Hazlebeck D."/>
            <person name="Allen E.E."/>
        </authorList>
    </citation>
    <scope>NUCLEOTIDE SEQUENCE</scope>
    <source>
        <strain evidence="3">Hildebrandi</strain>
    </source>
</reference>
<protein>
    <submittedName>
        <fullName evidence="3">Uncharacterized protein</fullName>
    </submittedName>
</protein>
<feature type="compositionally biased region" description="Polar residues" evidence="2">
    <location>
        <begin position="1"/>
        <end position="15"/>
    </location>
</feature>
<evidence type="ECO:0000313" key="4">
    <source>
        <dbReference type="Proteomes" id="UP000693970"/>
    </source>
</evidence>
<evidence type="ECO:0000256" key="1">
    <source>
        <dbReference type="SAM" id="Coils"/>
    </source>
</evidence>
<comment type="caution">
    <text evidence="3">The sequence shown here is derived from an EMBL/GenBank/DDBJ whole genome shotgun (WGS) entry which is preliminary data.</text>
</comment>
<evidence type="ECO:0000313" key="3">
    <source>
        <dbReference type="EMBL" id="KAG7367579.1"/>
    </source>
</evidence>
<feature type="coiled-coil region" evidence="1">
    <location>
        <begin position="91"/>
        <end position="150"/>
    </location>
</feature>
<name>A0A9K3LS70_9STRA</name>
<evidence type="ECO:0000256" key="2">
    <source>
        <dbReference type="SAM" id="MobiDB-lite"/>
    </source>
</evidence>
<gene>
    <name evidence="3" type="ORF">IV203_030250</name>
</gene>
<dbReference type="Proteomes" id="UP000693970">
    <property type="component" value="Unassembled WGS sequence"/>
</dbReference>
<dbReference type="EMBL" id="JAGRRH010000007">
    <property type="protein sequence ID" value="KAG7367579.1"/>
    <property type="molecule type" value="Genomic_DNA"/>
</dbReference>
<proteinExistence type="predicted"/>
<feature type="region of interest" description="Disordered" evidence="2">
    <location>
        <begin position="1"/>
        <end position="36"/>
    </location>
</feature>
<organism evidence="3 4">
    <name type="scientific">Nitzschia inconspicua</name>
    <dbReference type="NCBI Taxonomy" id="303405"/>
    <lineage>
        <taxon>Eukaryota</taxon>
        <taxon>Sar</taxon>
        <taxon>Stramenopiles</taxon>
        <taxon>Ochrophyta</taxon>
        <taxon>Bacillariophyta</taxon>
        <taxon>Bacillariophyceae</taxon>
        <taxon>Bacillariophycidae</taxon>
        <taxon>Bacillariales</taxon>
        <taxon>Bacillariaceae</taxon>
        <taxon>Nitzschia</taxon>
    </lineage>
</organism>
<keyword evidence="4" id="KW-1185">Reference proteome</keyword>
<keyword evidence="1" id="KW-0175">Coiled coil</keyword>
<dbReference type="AlphaFoldDB" id="A0A9K3LS70"/>
<reference evidence="3" key="2">
    <citation type="submission" date="2021-04" db="EMBL/GenBank/DDBJ databases">
        <authorList>
            <person name="Podell S."/>
        </authorList>
    </citation>
    <scope>NUCLEOTIDE SEQUENCE</scope>
    <source>
        <strain evidence="3">Hildebrandi</strain>
    </source>
</reference>
<dbReference type="PROSITE" id="PS51257">
    <property type="entry name" value="PROKAR_LIPOPROTEIN"/>
    <property type="match status" value="1"/>
</dbReference>